<feature type="chain" id="PRO_5022969451" evidence="1">
    <location>
        <begin position="23"/>
        <end position="334"/>
    </location>
</feature>
<evidence type="ECO:0000313" key="3">
    <source>
        <dbReference type="Proteomes" id="UP000323708"/>
    </source>
</evidence>
<gene>
    <name evidence="2" type="ORF">F0M18_16385</name>
</gene>
<keyword evidence="1" id="KW-0732">Signal</keyword>
<protein>
    <submittedName>
        <fullName evidence="2">DUF481 domain-containing protein</fullName>
    </submittedName>
</protein>
<evidence type="ECO:0000256" key="1">
    <source>
        <dbReference type="SAM" id="SignalP"/>
    </source>
</evidence>
<dbReference type="InterPro" id="IPR007433">
    <property type="entry name" value="DUF481"/>
</dbReference>
<sequence>MLHKTLMRCCALLALMPCAAIAQDRIIMQNGDIITGNISLITDEEILIEPSYADEYAIDIAEVATVEVEEFFEIEFQDESEVQARLAVDDLGQQVLLTENGDSRPITLADLSEAAEPEPYFDWSLKADFNGAYNSGNTDSESTMLFADGSVKWGDHRHRADFTLRNEEVNNEKTQEQTLINYGYSWLFNKPWFLGGGFSYERDPIRDLEYRYTASALLGRDIFDDSSKYLGISIGPGYQRQELGDETKGGGVGIWNLRYEHALLDWMDFFHTQSFTWQFYGNENQIYKTNTGLNFDLISDLYMNVSLRYDYETEPAEGRDNEDSTLAFGVGYKF</sequence>
<comment type="caution">
    <text evidence="2">The sequence shown here is derived from an EMBL/GenBank/DDBJ whole genome shotgun (WGS) entry which is preliminary data.</text>
</comment>
<name>A0A5B0WTP3_9GAMM</name>
<dbReference type="EMBL" id="VTUX01000008">
    <property type="protein sequence ID" value="KAA1189249.1"/>
    <property type="molecule type" value="Genomic_DNA"/>
</dbReference>
<evidence type="ECO:0000313" key="2">
    <source>
        <dbReference type="EMBL" id="KAA1189249.1"/>
    </source>
</evidence>
<feature type="signal peptide" evidence="1">
    <location>
        <begin position="1"/>
        <end position="22"/>
    </location>
</feature>
<dbReference type="AlphaFoldDB" id="A0A5B0WTP3"/>
<accession>A0A5B0WTP3</accession>
<proteinExistence type="predicted"/>
<keyword evidence="3" id="KW-1185">Reference proteome</keyword>
<reference evidence="2 3" key="1">
    <citation type="submission" date="2019-09" db="EMBL/GenBank/DDBJ databases">
        <authorList>
            <person name="Chen X.-Y."/>
        </authorList>
    </citation>
    <scope>NUCLEOTIDE SEQUENCE [LARGE SCALE GENOMIC DNA]</scope>
    <source>
        <strain evidence="2 3">NY5</strain>
    </source>
</reference>
<dbReference type="RefSeq" id="WP_149612547.1">
    <property type="nucleotide sequence ID" value="NZ_VTUX01000008.1"/>
</dbReference>
<organism evidence="2 3">
    <name type="scientific">Pseudohalioglobus sediminis</name>
    <dbReference type="NCBI Taxonomy" id="2606449"/>
    <lineage>
        <taxon>Bacteria</taxon>
        <taxon>Pseudomonadati</taxon>
        <taxon>Pseudomonadota</taxon>
        <taxon>Gammaproteobacteria</taxon>
        <taxon>Cellvibrionales</taxon>
        <taxon>Halieaceae</taxon>
        <taxon>Pseudohalioglobus</taxon>
    </lineage>
</organism>
<dbReference type="Proteomes" id="UP000323708">
    <property type="component" value="Unassembled WGS sequence"/>
</dbReference>
<dbReference type="Pfam" id="PF04338">
    <property type="entry name" value="DUF481"/>
    <property type="match status" value="1"/>
</dbReference>